<protein>
    <recommendedName>
        <fullName evidence="5">Protein BatD</fullName>
    </recommendedName>
</protein>
<feature type="chain" id="PRO_5001918541" description="Protein BatD" evidence="2">
    <location>
        <begin position="20"/>
        <end position="354"/>
    </location>
</feature>
<accession>A0A096C3R0</accession>
<evidence type="ECO:0000256" key="2">
    <source>
        <dbReference type="SAM" id="SignalP"/>
    </source>
</evidence>
<organism evidence="3 4">
    <name type="scientific">Prevotella disiens DNF00882</name>
    <dbReference type="NCBI Taxonomy" id="1401075"/>
    <lineage>
        <taxon>Bacteria</taxon>
        <taxon>Pseudomonadati</taxon>
        <taxon>Bacteroidota</taxon>
        <taxon>Bacteroidia</taxon>
        <taxon>Bacteroidales</taxon>
        <taxon>Prevotellaceae</taxon>
        <taxon>Prevotella</taxon>
    </lineage>
</organism>
<feature type="transmembrane region" description="Helical" evidence="1">
    <location>
        <begin position="329"/>
        <end position="350"/>
    </location>
</feature>
<evidence type="ECO:0000313" key="3">
    <source>
        <dbReference type="EMBL" id="KGF49607.1"/>
    </source>
</evidence>
<proteinExistence type="predicted"/>
<evidence type="ECO:0000313" key="4">
    <source>
        <dbReference type="Proteomes" id="UP000029538"/>
    </source>
</evidence>
<dbReference type="RefSeq" id="WP_036882893.1">
    <property type="nucleotide sequence ID" value="NZ_JRNR01000035.1"/>
</dbReference>
<evidence type="ECO:0000256" key="1">
    <source>
        <dbReference type="SAM" id="Phobius"/>
    </source>
</evidence>
<keyword evidence="1" id="KW-1133">Transmembrane helix</keyword>
<gene>
    <name evidence="3" type="ORF">HMPREF0654_04540</name>
</gene>
<comment type="caution">
    <text evidence="3">The sequence shown here is derived from an EMBL/GenBank/DDBJ whole genome shotgun (WGS) entry which is preliminary data.</text>
</comment>
<name>A0A096C3R0_9BACT</name>
<dbReference type="AlphaFoldDB" id="A0A096C3R0"/>
<reference evidence="3 4" key="1">
    <citation type="submission" date="2014-07" db="EMBL/GenBank/DDBJ databases">
        <authorList>
            <person name="McCorrison J."/>
            <person name="Sanka R."/>
            <person name="Torralba M."/>
            <person name="Gillis M."/>
            <person name="Haft D.H."/>
            <person name="Methe B."/>
            <person name="Sutton G."/>
            <person name="Nelson K.E."/>
        </authorList>
    </citation>
    <scope>NUCLEOTIDE SEQUENCE [LARGE SCALE GENOMIC DNA]</scope>
    <source>
        <strain evidence="3 4">DNF00882</strain>
    </source>
</reference>
<feature type="transmembrane region" description="Helical" evidence="1">
    <location>
        <begin position="151"/>
        <end position="171"/>
    </location>
</feature>
<dbReference type="EMBL" id="JRNR01000035">
    <property type="protein sequence ID" value="KGF49607.1"/>
    <property type="molecule type" value="Genomic_DNA"/>
</dbReference>
<keyword evidence="2" id="KW-0732">Signal</keyword>
<keyword evidence="1" id="KW-0812">Transmembrane</keyword>
<feature type="signal peptide" evidence="2">
    <location>
        <begin position="1"/>
        <end position="19"/>
    </location>
</feature>
<dbReference type="Proteomes" id="UP000029538">
    <property type="component" value="Unassembled WGS sequence"/>
</dbReference>
<evidence type="ECO:0008006" key="5">
    <source>
        <dbReference type="Google" id="ProtNLM"/>
    </source>
</evidence>
<keyword evidence="1" id="KW-0472">Membrane</keyword>
<sequence length="354" mass="40585">MKKYLFTILLLFNALLATAQVEVKAALDSTKILIGEQIHWSVLVSAPKGAKIEYAQFADTTNIPHGIEVLDQHIDTLQQGNNPTIAFRRTLTAWDTRNFELPAVTVKVNGKTYTTSKLAFDVKEVKVDTTANAKARPEDGIQKPPFLLDEWWPYFWLSVFVLLLLGVAYTIHLRLKSQKPLVKARQPERKLLPHEKAMQAIQMVKAERNEVAADQKAYYTALTDILREYLEDRFGINAMEMTSAEIVETLRKEGDREKIEELERVFATADLVKFAKYSTQDNEKDYYLGNVVEFIEETKAGYQPPKEIKETKEEQEDKRNQRMRLILRWCKYLALVAAIALGVIAAMGIWELMN</sequence>